<dbReference type="PANTHER" id="PTHR24567:SF74">
    <property type="entry name" value="HTH-TYPE TRANSCRIPTIONAL REGULATOR ARCR"/>
    <property type="match status" value="1"/>
</dbReference>
<dbReference type="InterPro" id="IPR036390">
    <property type="entry name" value="WH_DNA-bd_sf"/>
</dbReference>
<reference evidence="6 7" key="1">
    <citation type="submission" date="2020-08" db="EMBL/GenBank/DDBJ databases">
        <title>Genomic Encyclopedia of Type Strains, Phase III (KMG-III): the genomes of soil and plant-associated and newly described type strains.</title>
        <authorList>
            <person name="Whitman W."/>
        </authorList>
    </citation>
    <scope>NUCLEOTIDE SEQUENCE [LARGE SCALE GENOMIC DNA]</scope>
    <source>
        <strain evidence="6 7">CECT 8654</strain>
    </source>
</reference>
<dbReference type="EMBL" id="JACHWY010000001">
    <property type="protein sequence ID" value="MBB3045870.1"/>
    <property type="molecule type" value="Genomic_DNA"/>
</dbReference>
<keyword evidence="1" id="KW-0805">Transcription regulation</keyword>
<dbReference type="GO" id="GO:0003677">
    <property type="term" value="F:DNA binding"/>
    <property type="evidence" value="ECO:0007669"/>
    <property type="project" value="UniProtKB-KW"/>
</dbReference>
<dbReference type="RefSeq" id="WP_183408590.1">
    <property type="nucleotide sequence ID" value="NZ_JACHWY010000001.1"/>
</dbReference>
<dbReference type="SUPFAM" id="SSF46785">
    <property type="entry name" value="Winged helix' DNA-binding domain"/>
    <property type="match status" value="1"/>
</dbReference>
<dbReference type="PANTHER" id="PTHR24567">
    <property type="entry name" value="CRP FAMILY TRANSCRIPTIONAL REGULATORY PROTEIN"/>
    <property type="match status" value="1"/>
</dbReference>
<keyword evidence="7" id="KW-1185">Reference proteome</keyword>
<evidence type="ECO:0000256" key="1">
    <source>
        <dbReference type="ARBA" id="ARBA00023015"/>
    </source>
</evidence>
<evidence type="ECO:0000256" key="3">
    <source>
        <dbReference type="ARBA" id="ARBA00023163"/>
    </source>
</evidence>
<dbReference type="GO" id="GO:0005829">
    <property type="term" value="C:cytosol"/>
    <property type="evidence" value="ECO:0007669"/>
    <property type="project" value="TreeGrafter"/>
</dbReference>
<dbReference type="Pfam" id="PF13545">
    <property type="entry name" value="HTH_Crp_2"/>
    <property type="match status" value="1"/>
</dbReference>
<keyword evidence="3" id="KW-0804">Transcription</keyword>
<dbReference type="Pfam" id="PF00027">
    <property type="entry name" value="cNMP_binding"/>
    <property type="match status" value="1"/>
</dbReference>
<dbReference type="InterPro" id="IPR014710">
    <property type="entry name" value="RmlC-like_jellyroll"/>
</dbReference>
<dbReference type="AlphaFoldDB" id="A0A7W4W224"/>
<dbReference type="PROSITE" id="PS51063">
    <property type="entry name" value="HTH_CRP_2"/>
    <property type="match status" value="1"/>
</dbReference>
<dbReference type="InterPro" id="IPR000595">
    <property type="entry name" value="cNMP-bd_dom"/>
</dbReference>
<dbReference type="CDD" id="cd00038">
    <property type="entry name" value="CAP_ED"/>
    <property type="match status" value="1"/>
</dbReference>
<evidence type="ECO:0000256" key="2">
    <source>
        <dbReference type="ARBA" id="ARBA00023125"/>
    </source>
</evidence>
<comment type="caution">
    <text evidence="6">The sequence shown here is derived from an EMBL/GenBank/DDBJ whole genome shotgun (WGS) entry which is preliminary data.</text>
</comment>
<dbReference type="Proteomes" id="UP000537130">
    <property type="component" value="Unassembled WGS sequence"/>
</dbReference>
<dbReference type="SMART" id="SM00419">
    <property type="entry name" value="HTH_CRP"/>
    <property type="match status" value="1"/>
</dbReference>
<evidence type="ECO:0000313" key="6">
    <source>
        <dbReference type="EMBL" id="MBB3045870.1"/>
    </source>
</evidence>
<accession>A0A7W4W224</accession>
<dbReference type="Gene3D" id="2.60.120.10">
    <property type="entry name" value="Jelly Rolls"/>
    <property type="match status" value="1"/>
</dbReference>
<evidence type="ECO:0000313" key="7">
    <source>
        <dbReference type="Proteomes" id="UP000537130"/>
    </source>
</evidence>
<dbReference type="InterPro" id="IPR050397">
    <property type="entry name" value="Env_Response_Regulators"/>
</dbReference>
<dbReference type="InterPro" id="IPR018490">
    <property type="entry name" value="cNMP-bd_dom_sf"/>
</dbReference>
<sequence length="216" mass="24465">MRLDTVDLFQGLSAEELEALRRASVAREFSKNSVVIHEGDLADSLYIIERGRVKVYCSDKNGKDFVLDILEDGDYFGELALLDDDRRSASVRAMETASFRVIYKQDFNTVLDAHPNIARTLIRNLTRRIRKLTDDVKALALQDVYGRVAKVLTTLAETDEDGVGRIQEKLTQQDIADRVGASREMVARILKDLTIGEYIAIESRQILLLKQLPESY</sequence>
<dbReference type="SMART" id="SM00100">
    <property type="entry name" value="cNMP"/>
    <property type="match status" value="1"/>
</dbReference>
<evidence type="ECO:0000259" key="4">
    <source>
        <dbReference type="PROSITE" id="PS50042"/>
    </source>
</evidence>
<evidence type="ECO:0000259" key="5">
    <source>
        <dbReference type="PROSITE" id="PS51063"/>
    </source>
</evidence>
<feature type="domain" description="HTH crp-type" evidence="5">
    <location>
        <begin position="142"/>
        <end position="212"/>
    </location>
</feature>
<proteinExistence type="predicted"/>
<keyword evidence="2" id="KW-0238">DNA-binding</keyword>
<protein>
    <submittedName>
        <fullName evidence="6">CRP/FNR family cyclic AMP-dependent transcriptional regulator</fullName>
    </submittedName>
</protein>
<dbReference type="Gene3D" id="1.10.10.10">
    <property type="entry name" value="Winged helix-like DNA-binding domain superfamily/Winged helix DNA-binding domain"/>
    <property type="match status" value="1"/>
</dbReference>
<feature type="domain" description="Cyclic nucleotide-binding" evidence="4">
    <location>
        <begin position="8"/>
        <end position="128"/>
    </location>
</feature>
<dbReference type="PROSITE" id="PS00889">
    <property type="entry name" value="CNMP_BINDING_2"/>
    <property type="match status" value="1"/>
</dbReference>
<dbReference type="PROSITE" id="PS00888">
    <property type="entry name" value="CNMP_BINDING_1"/>
    <property type="match status" value="1"/>
</dbReference>
<dbReference type="InterPro" id="IPR012318">
    <property type="entry name" value="HTH_CRP"/>
</dbReference>
<name>A0A7W4W224_9GAMM</name>
<dbReference type="GO" id="GO:0003700">
    <property type="term" value="F:DNA-binding transcription factor activity"/>
    <property type="evidence" value="ECO:0007669"/>
    <property type="project" value="TreeGrafter"/>
</dbReference>
<dbReference type="SUPFAM" id="SSF51206">
    <property type="entry name" value="cAMP-binding domain-like"/>
    <property type="match status" value="1"/>
</dbReference>
<gene>
    <name evidence="6" type="ORF">FHR99_000106</name>
</gene>
<dbReference type="InterPro" id="IPR018488">
    <property type="entry name" value="cNMP-bd_CS"/>
</dbReference>
<dbReference type="PRINTS" id="PR00103">
    <property type="entry name" value="CAMPKINASE"/>
</dbReference>
<dbReference type="PROSITE" id="PS50042">
    <property type="entry name" value="CNMP_BINDING_3"/>
    <property type="match status" value="1"/>
</dbReference>
<dbReference type="InterPro" id="IPR036388">
    <property type="entry name" value="WH-like_DNA-bd_sf"/>
</dbReference>
<organism evidence="6 7">
    <name type="scientific">Litorivivens lipolytica</name>
    <dbReference type="NCBI Taxonomy" id="1524264"/>
    <lineage>
        <taxon>Bacteria</taxon>
        <taxon>Pseudomonadati</taxon>
        <taxon>Pseudomonadota</taxon>
        <taxon>Gammaproteobacteria</taxon>
        <taxon>Litorivivens</taxon>
    </lineage>
</organism>